<feature type="transmembrane region" description="Helical" evidence="6">
    <location>
        <begin position="132"/>
        <end position="152"/>
    </location>
</feature>
<evidence type="ECO:0000256" key="6">
    <source>
        <dbReference type="RuleBase" id="RU280813"/>
    </source>
</evidence>
<dbReference type="EMBL" id="CP090896">
    <property type="protein sequence ID" value="ULT83637.1"/>
    <property type="molecule type" value="Genomic_DNA"/>
</dbReference>
<feature type="transmembrane region" description="Helical" evidence="6">
    <location>
        <begin position="45"/>
        <end position="64"/>
    </location>
</feature>
<gene>
    <name evidence="7" type="ORF">L3Y34_012700</name>
</gene>
<keyword evidence="4 6" id="KW-1133">Transmembrane helix</keyword>
<evidence type="ECO:0000256" key="2">
    <source>
        <dbReference type="ARBA" id="ARBA00005692"/>
    </source>
</evidence>
<dbReference type="PANTHER" id="PTHR31552:SF3">
    <property type="entry name" value="SERPENTINE RECEPTOR CLASS GAMMA"/>
    <property type="match status" value="1"/>
</dbReference>
<evidence type="ECO:0000313" key="8">
    <source>
        <dbReference type="Proteomes" id="UP000827892"/>
    </source>
</evidence>
<dbReference type="PANTHER" id="PTHR31552">
    <property type="entry name" value="SERPENTINE RECEPTOR CLASS GAMMA"/>
    <property type="match status" value="1"/>
</dbReference>
<evidence type="ECO:0000256" key="1">
    <source>
        <dbReference type="ARBA" id="ARBA00004141"/>
    </source>
</evidence>
<dbReference type="Pfam" id="PF02118">
    <property type="entry name" value="Srg"/>
    <property type="match status" value="1"/>
</dbReference>
<feature type="transmembrane region" description="Helical" evidence="6">
    <location>
        <begin position="12"/>
        <end position="33"/>
    </location>
</feature>
<dbReference type="GO" id="GO:0007606">
    <property type="term" value="P:sensory perception of chemical stimulus"/>
    <property type="evidence" value="ECO:0007669"/>
    <property type="project" value="UniProtKB-UniRule"/>
</dbReference>
<protein>
    <recommendedName>
        <fullName evidence="6">Serpentine receptor class gamma</fullName>
    </recommendedName>
</protein>
<dbReference type="Proteomes" id="UP000827892">
    <property type="component" value="Chromosome X"/>
</dbReference>
<evidence type="ECO:0000313" key="7">
    <source>
        <dbReference type="EMBL" id="ULT83637.1"/>
    </source>
</evidence>
<feature type="transmembrane region" description="Helical" evidence="6">
    <location>
        <begin position="218"/>
        <end position="239"/>
    </location>
</feature>
<dbReference type="KEGG" id="cbr:CBG_00209"/>
<evidence type="ECO:0000256" key="3">
    <source>
        <dbReference type="ARBA" id="ARBA00022692"/>
    </source>
</evidence>
<feature type="transmembrane region" description="Helical" evidence="6">
    <location>
        <begin position="182"/>
        <end position="206"/>
    </location>
</feature>
<comment type="caution">
    <text evidence="6">Lacks conserved residue(s) required for the propagation of feature annotation.</text>
</comment>
<dbReference type="AlphaFoldDB" id="A0AAE8ZV45"/>
<organism evidence="7 8">
    <name type="scientific">Caenorhabditis briggsae</name>
    <dbReference type="NCBI Taxonomy" id="6238"/>
    <lineage>
        <taxon>Eukaryota</taxon>
        <taxon>Metazoa</taxon>
        <taxon>Ecdysozoa</taxon>
        <taxon>Nematoda</taxon>
        <taxon>Chromadorea</taxon>
        <taxon>Rhabditida</taxon>
        <taxon>Rhabditina</taxon>
        <taxon>Rhabditomorpha</taxon>
        <taxon>Rhabditoidea</taxon>
        <taxon>Rhabditidae</taxon>
        <taxon>Peloderinae</taxon>
        <taxon>Caenorhabditis</taxon>
    </lineage>
</organism>
<name>A0AAE8ZV45_CAEBR</name>
<dbReference type="GO" id="GO:0016020">
    <property type="term" value="C:membrane"/>
    <property type="evidence" value="ECO:0007669"/>
    <property type="project" value="UniProtKB-SubCell"/>
</dbReference>
<dbReference type="GO" id="GO:0004888">
    <property type="term" value="F:transmembrane signaling receptor activity"/>
    <property type="evidence" value="ECO:0007669"/>
    <property type="project" value="InterPro"/>
</dbReference>
<dbReference type="InterPro" id="IPR000609">
    <property type="entry name" value="7TM_GPCR_serpentine_rcpt_Srg"/>
</dbReference>
<keyword evidence="5 6" id="KW-0472">Membrane</keyword>
<keyword evidence="3 6" id="KW-0812">Transmembrane</keyword>
<reference evidence="7 8" key="1">
    <citation type="submission" date="2022-05" db="EMBL/GenBank/DDBJ databases">
        <title>Chromosome-level reference genomes for two strains of Caenorhabditis briggsae: an improved platform for comparative genomics.</title>
        <authorList>
            <person name="Stevens L."/>
            <person name="Andersen E.C."/>
        </authorList>
    </citation>
    <scope>NUCLEOTIDE SEQUENCE [LARGE SCALE GENOMIC DNA]</scope>
    <source>
        <strain evidence="7">QX1410_ONT</strain>
        <tissue evidence="7">Whole-organism</tissue>
    </source>
</reference>
<feature type="transmembrane region" description="Helical" evidence="6">
    <location>
        <begin position="254"/>
        <end position="273"/>
    </location>
</feature>
<accession>A0AAE8ZV45</accession>
<sequence length="309" mass="36148">MRFLSDLQILNLSLCYEIPIWALYFISVAVIFLKWSTVKSSFLQFYIFEFLTSILTFYNTYISLRLPNIAGTDDSLSRRYASKNETDFFHQLQFALQYHMAYVQYATTMVVALNRMAILQNAEYFEKKNRRYGWIIMCVIMLCPIAATYEVFLHDAYYKYIPSTNNYYVYSGCSSPDLLKQLFYFMCVCLSLTTVSNCFVFAKLCFFPLTPRNLETEFFFVSFMSSNTLTIGTVLTYGMRSATPGTLLFEVNKILLPVVSDVLSLNQPFYLIFYHKPARKLFFDIIHEVFRCLCCRKPRGIRPVDVTIL</sequence>
<evidence type="ECO:0000256" key="5">
    <source>
        <dbReference type="ARBA" id="ARBA00023136"/>
    </source>
</evidence>
<comment type="subcellular location">
    <subcellularLocation>
        <location evidence="1">Membrane</location>
        <topology evidence="1">Multi-pass membrane protein</topology>
    </subcellularLocation>
</comment>
<comment type="similarity">
    <text evidence="2 6">Belongs to the nematode receptor-like protein srg family.</text>
</comment>
<evidence type="ECO:0000256" key="4">
    <source>
        <dbReference type="ARBA" id="ARBA00022989"/>
    </source>
</evidence>
<proteinExistence type="inferred from homology"/>